<gene>
    <name evidence="1" type="ORF">BVRB_002980</name>
</gene>
<dbReference type="PANTHER" id="PTHR33067:SF9">
    <property type="entry name" value="RNA-DIRECTED DNA POLYMERASE"/>
    <property type="match status" value="1"/>
</dbReference>
<dbReference type="Proteomes" id="UP000035740">
    <property type="component" value="Unassembled WGS sequence"/>
</dbReference>
<name>A0A0J8DYS2_BETVV</name>
<dbReference type="OMA" id="MQENRIH"/>
<evidence type="ECO:0000313" key="1">
    <source>
        <dbReference type="EMBL" id="KMS96005.1"/>
    </source>
</evidence>
<accession>A0A0J8DYS2</accession>
<dbReference type="OrthoDB" id="1934381at2759"/>
<dbReference type="EMBL" id="KQ090418">
    <property type="protein sequence ID" value="KMS96005.1"/>
    <property type="molecule type" value="Genomic_DNA"/>
</dbReference>
<dbReference type="AlphaFoldDB" id="A0A0J8DYS2"/>
<dbReference type="PANTHER" id="PTHR33067">
    <property type="entry name" value="RNA-DIRECTED DNA POLYMERASE-RELATED"/>
    <property type="match status" value="1"/>
</dbReference>
<dbReference type="eggNOG" id="KOG0017">
    <property type="taxonomic scope" value="Eukaryota"/>
</dbReference>
<evidence type="ECO:0008006" key="3">
    <source>
        <dbReference type="Google" id="ProtNLM"/>
    </source>
</evidence>
<proteinExistence type="predicted"/>
<evidence type="ECO:0000313" key="2">
    <source>
        <dbReference type="Proteomes" id="UP000035740"/>
    </source>
</evidence>
<protein>
    <recommendedName>
        <fullName evidence="3">Aspartic peptidase DDI1-type domain-containing protein</fullName>
    </recommendedName>
</protein>
<dbReference type="SUPFAM" id="SSF50630">
    <property type="entry name" value="Acid proteases"/>
    <property type="match status" value="1"/>
</dbReference>
<dbReference type="Gramene" id="KMS96005">
    <property type="protein sequence ID" value="KMS96005"/>
    <property type="gene ID" value="BVRB_002980"/>
</dbReference>
<dbReference type="Gene3D" id="2.40.70.10">
    <property type="entry name" value="Acid Proteases"/>
    <property type="match status" value="1"/>
</dbReference>
<sequence length="231" mass="25928">MQENRIHLLDAIKAVPKYSKLFNEYFTNSKINESRQVCLTPIILPPPKCEDPGSFLIPCRIGEHIFLQCMLDLGSAINIMPIFFYDESKMGPLKTSNGILTMADGSNVNTIGLLDNILIQIRHMLFLVDFVVLDTKHESKILLGRPFLKTARALIDVANDYVILESNGERMQLSIFEEHTFNIEANATDYATYCLAQIGEANLEILLDEMASTLGLGELFLTALNDSILQE</sequence>
<keyword evidence="2" id="KW-1185">Reference proteome</keyword>
<dbReference type="CDD" id="cd00303">
    <property type="entry name" value="retropepsin_like"/>
    <property type="match status" value="1"/>
</dbReference>
<organism evidence="1 2">
    <name type="scientific">Beta vulgaris subsp. vulgaris</name>
    <name type="common">Beet</name>
    <dbReference type="NCBI Taxonomy" id="3555"/>
    <lineage>
        <taxon>Eukaryota</taxon>
        <taxon>Viridiplantae</taxon>
        <taxon>Streptophyta</taxon>
        <taxon>Embryophyta</taxon>
        <taxon>Tracheophyta</taxon>
        <taxon>Spermatophyta</taxon>
        <taxon>Magnoliopsida</taxon>
        <taxon>eudicotyledons</taxon>
        <taxon>Gunneridae</taxon>
        <taxon>Pentapetalae</taxon>
        <taxon>Caryophyllales</taxon>
        <taxon>Chenopodiaceae</taxon>
        <taxon>Betoideae</taxon>
        <taxon>Beta</taxon>
    </lineage>
</organism>
<dbReference type="InterPro" id="IPR021109">
    <property type="entry name" value="Peptidase_aspartic_dom_sf"/>
</dbReference>
<reference evidence="1 2" key="1">
    <citation type="journal article" date="2014" name="Nature">
        <title>The genome of the recently domesticated crop plant sugar beet (Beta vulgaris).</title>
        <authorList>
            <person name="Dohm J.C."/>
            <person name="Minoche A.E."/>
            <person name="Holtgrawe D."/>
            <person name="Capella-Gutierrez S."/>
            <person name="Zakrzewski F."/>
            <person name="Tafer H."/>
            <person name="Rupp O."/>
            <person name="Sorensen T.R."/>
            <person name="Stracke R."/>
            <person name="Reinhardt R."/>
            <person name="Goesmann A."/>
            <person name="Kraft T."/>
            <person name="Schulz B."/>
            <person name="Stadler P.F."/>
            <person name="Schmidt T."/>
            <person name="Gabaldon T."/>
            <person name="Lehrach H."/>
            <person name="Weisshaar B."/>
            <person name="Himmelbauer H."/>
        </authorList>
    </citation>
    <scope>NUCLEOTIDE SEQUENCE [LARGE SCALE GENOMIC DNA]</scope>
    <source>
        <tissue evidence="1">Taproot</tissue>
    </source>
</reference>